<comment type="subcellular location">
    <subcellularLocation>
        <location evidence="1">Cell membrane</location>
        <topology evidence="1">Multi-pass membrane protein</topology>
    </subcellularLocation>
</comment>
<keyword evidence="7 8" id="KW-0472">Membrane</keyword>
<dbReference type="InterPro" id="IPR050144">
    <property type="entry name" value="AAE_transporter"/>
</dbReference>
<feature type="transmembrane region" description="Helical" evidence="8">
    <location>
        <begin position="12"/>
        <end position="27"/>
    </location>
</feature>
<feature type="transmembrane region" description="Helical" evidence="8">
    <location>
        <begin position="58"/>
        <end position="76"/>
    </location>
</feature>
<keyword evidence="11" id="KW-1185">Reference proteome</keyword>
<dbReference type="InterPro" id="IPR022457">
    <property type="entry name" value="Asp_Ala_antiprt"/>
</dbReference>
<comment type="similarity">
    <text evidence="2">Belongs to the AAE transporter (TC 2.A.81) family.</text>
</comment>
<evidence type="ECO:0000256" key="5">
    <source>
        <dbReference type="ARBA" id="ARBA00022692"/>
    </source>
</evidence>
<evidence type="ECO:0000256" key="2">
    <source>
        <dbReference type="ARBA" id="ARBA00009854"/>
    </source>
</evidence>
<evidence type="ECO:0000313" key="11">
    <source>
        <dbReference type="Proteomes" id="UP000550508"/>
    </source>
</evidence>
<accession>A0A849VT31</accession>
<evidence type="ECO:0000259" key="9">
    <source>
        <dbReference type="PROSITE" id="PS51202"/>
    </source>
</evidence>
<dbReference type="NCBIfam" id="TIGR03802">
    <property type="entry name" value="Asp_Ala_antiprt"/>
    <property type="match status" value="1"/>
</dbReference>
<dbReference type="Pfam" id="PF06826">
    <property type="entry name" value="Asp-Al_Ex"/>
    <property type="match status" value="2"/>
</dbReference>
<feature type="transmembrane region" description="Helical" evidence="8">
    <location>
        <begin position="34"/>
        <end position="52"/>
    </location>
</feature>
<organism evidence="10 11">
    <name type="scientific">Phyllobacterium pellucidum</name>
    <dbReference type="NCBI Taxonomy" id="2740464"/>
    <lineage>
        <taxon>Bacteria</taxon>
        <taxon>Pseudomonadati</taxon>
        <taxon>Pseudomonadota</taxon>
        <taxon>Alphaproteobacteria</taxon>
        <taxon>Hyphomicrobiales</taxon>
        <taxon>Phyllobacteriaceae</taxon>
        <taxon>Phyllobacterium</taxon>
    </lineage>
</organism>
<dbReference type="RefSeq" id="WP_113281202.1">
    <property type="nucleotide sequence ID" value="NZ_JABUMX010000004.1"/>
</dbReference>
<protein>
    <submittedName>
        <fullName evidence="10">Aspartate-alanine antiporter</fullName>
    </submittedName>
</protein>
<evidence type="ECO:0000256" key="3">
    <source>
        <dbReference type="ARBA" id="ARBA00022448"/>
    </source>
</evidence>
<dbReference type="PROSITE" id="PS51202">
    <property type="entry name" value="RCK_C"/>
    <property type="match status" value="2"/>
</dbReference>
<feature type="transmembrane region" description="Helical" evidence="8">
    <location>
        <begin position="475"/>
        <end position="496"/>
    </location>
</feature>
<dbReference type="InterPro" id="IPR006512">
    <property type="entry name" value="YidE_YbjL"/>
</dbReference>
<keyword evidence="3" id="KW-0813">Transport</keyword>
<dbReference type="EMBL" id="JABUMX010000004">
    <property type="protein sequence ID" value="NTS33168.1"/>
    <property type="molecule type" value="Genomic_DNA"/>
</dbReference>
<dbReference type="GO" id="GO:0006813">
    <property type="term" value="P:potassium ion transport"/>
    <property type="evidence" value="ECO:0007669"/>
    <property type="project" value="InterPro"/>
</dbReference>
<evidence type="ECO:0000313" key="10">
    <source>
        <dbReference type="EMBL" id="NTS33168.1"/>
    </source>
</evidence>
<feature type="transmembrane region" description="Helical" evidence="8">
    <location>
        <begin position="443"/>
        <end position="463"/>
    </location>
</feature>
<feature type="transmembrane region" description="Helical" evidence="8">
    <location>
        <begin position="386"/>
        <end position="405"/>
    </location>
</feature>
<dbReference type="SUPFAM" id="SSF116726">
    <property type="entry name" value="TrkA C-terminal domain-like"/>
    <property type="match status" value="2"/>
</dbReference>
<dbReference type="InterPro" id="IPR036721">
    <property type="entry name" value="RCK_C_sf"/>
</dbReference>
<name>A0A849VT31_9HYPH</name>
<keyword evidence="6 8" id="KW-1133">Transmembrane helix</keyword>
<dbReference type="Gene3D" id="3.30.70.1450">
    <property type="entry name" value="Regulator of K+ conductance, C-terminal domain"/>
    <property type="match status" value="1"/>
</dbReference>
<gene>
    <name evidence="10" type="primary">aspT</name>
    <name evidence="10" type="ORF">HQ945_18095</name>
</gene>
<feature type="transmembrane region" description="Helical" evidence="8">
    <location>
        <begin position="503"/>
        <end position="522"/>
    </location>
</feature>
<dbReference type="PANTHER" id="PTHR30445">
    <property type="entry name" value="K(+)_H(+) ANTIPORTER SUBUNIT KHTT"/>
    <property type="match status" value="1"/>
</dbReference>
<comment type="caution">
    <text evidence="10">The sequence shown here is derived from an EMBL/GenBank/DDBJ whole genome shotgun (WGS) entry which is preliminary data.</text>
</comment>
<sequence length="564" mass="59475">MAFFVQALRDNPELAIFLALAIGFLIGRVKLGSFSLGIVVGTLLAGVLIGQLDIKIPPIVKIIFFDLFLFTTGYKVGPQFFRGLKQDAIPQVALTLVLCVACLLTAFGFATLLGYDVGTAAGLLAGAFSESTVIGTAGEAIQRLAIPEAERISLLNNIPVAYAVTYLIGTASLVWFLPTIGPKLMGVNLRDEGMRMQGTALAGSAQLELGVTSGARLFDLRAYRVTNPKLVNKTVAELEALPQGSRVFIARIRHHGGIMEALPNSVIREGDVVAVLARQEIHVNSGKIVGPEVDDKPLLDLPVEVLDVVVTRGIAVGRTLGELAQLEFTRSVFLRKLTRAGQEMPVTAKTTIDGGDVLSLIGTKPEVERAAMELGYPDRPTMATDMVFVGTGIVLGGLVGLLSVTVGGIPLTLTASGGALIMGLVFGWLRSVHPFFGRIPEPAIWIFDTVGLCIFIGVVGINAGPSFFSGLQQTGLSLVVVGLVSALLPHTIAILFGRYMLKMNPLIVLGACAGAGTITAALRAIQDESRSSIPALGYTVPYAIGNILLTAWGPVLVALMTIGE</sequence>
<feature type="domain" description="RCK C-terminal" evidence="9">
    <location>
        <begin position="293"/>
        <end position="377"/>
    </location>
</feature>
<feature type="domain" description="RCK C-terminal" evidence="9">
    <location>
        <begin position="204"/>
        <end position="292"/>
    </location>
</feature>
<evidence type="ECO:0000256" key="4">
    <source>
        <dbReference type="ARBA" id="ARBA00022475"/>
    </source>
</evidence>
<evidence type="ECO:0000256" key="8">
    <source>
        <dbReference type="SAM" id="Phobius"/>
    </source>
</evidence>
<proteinExistence type="inferred from homology"/>
<dbReference type="GO" id="GO:0008324">
    <property type="term" value="F:monoatomic cation transmembrane transporter activity"/>
    <property type="evidence" value="ECO:0007669"/>
    <property type="project" value="InterPro"/>
</dbReference>
<keyword evidence="4" id="KW-1003">Cell membrane</keyword>
<dbReference type="PANTHER" id="PTHR30445:SF9">
    <property type="match status" value="1"/>
</dbReference>
<dbReference type="Pfam" id="PF02080">
    <property type="entry name" value="TrkA_C"/>
    <property type="match status" value="1"/>
</dbReference>
<feature type="transmembrane region" description="Helical" evidence="8">
    <location>
        <begin position="160"/>
        <end position="180"/>
    </location>
</feature>
<dbReference type="GO" id="GO:0005886">
    <property type="term" value="C:plasma membrane"/>
    <property type="evidence" value="ECO:0007669"/>
    <property type="project" value="UniProtKB-SubCell"/>
</dbReference>
<dbReference type="InterPro" id="IPR006037">
    <property type="entry name" value="RCK_C"/>
</dbReference>
<feature type="transmembrane region" description="Helical" evidence="8">
    <location>
        <begin position="88"/>
        <end position="115"/>
    </location>
</feature>
<evidence type="ECO:0000256" key="7">
    <source>
        <dbReference type="ARBA" id="ARBA00023136"/>
    </source>
</evidence>
<dbReference type="NCBIfam" id="TIGR01625">
    <property type="entry name" value="YidE_YbjL_dupl"/>
    <property type="match status" value="1"/>
</dbReference>
<dbReference type="AlphaFoldDB" id="A0A849VT31"/>
<feature type="transmembrane region" description="Helical" evidence="8">
    <location>
        <begin position="542"/>
        <end position="562"/>
    </location>
</feature>
<evidence type="ECO:0000256" key="6">
    <source>
        <dbReference type="ARBA" id="ARBA00022989"/>
    </source>
</evidence>
<dbReference type="Proteomes" id="UP000550508">
    <property type="component" value="Unassembled WGS sequence"/>
</dbReference>
<feature type="transmembrane region" description="Helical" evidence="8">
    <location>
        <begin position="411"/>
        <end position="431"/>
    </location>
</feature>
<keyword evidence="5 8" id="KW-0812">Transmembrane</keyword>
<evidence type="ECO:0000256" key="1">
    <source>
        <dbReference type="ARBA" id="ARBA00004651"/>
    </source>
</evidence>
<reference evidence="10 11" key="1">
    <citation type="submission" date="2020-05" db="EMBL/GenBank/DDBJ databases">
        <authorList>
            <person name="Kim M.K."/>
        </authorList>
    </citation>
    <scope>NUCLEOTIDE SEQUENCE [LARGE SCALE GENOMIC DNA]</scope>
    <source>
        <strain evidence="10 11">BT25</strain>
    </source>
</reference>